<name>A0A643FAR1_IDEDE</name>
<reference evidence="4 5" key="1">
    <citation type="submission" date="2019-09" db="EMBL/GenBank/DDBJ databases">
        <title>Draft genome sequences of 48 bacterial type strains from the CCUG.</title>
        <authorList>
            <person name="Tunovic T."/>
            <person name="Pineiro-Iglesias B."/>
            <person name="Unosson C."/>
            <person name="Inganas E."/>
            <person name="Ohlen M."/>
            <person name="Cardew S."/>
            <person name="Jensie-Markopoulos S."/>
            <person name="Salva-Serra F."/>
            <person name="Jaen-Luchoro D."/>
            <person name="Karlsson R."/>
            <person name="Svensson-Stadler L."/>
            <person name="Chun J."/>
            <person name="Moore E."/>
        </authorList>
    </citation>
    <scope>NUCLEOTIDE SEQUENCE [LARGE SCALE GENOMIC DNA]</scope>
    <source>
        <strain evidence="4 5">CCUG 30977</strain>
    </source>
</reference>
<keyword evidence="5" id="KW-1185">Reference proteome</keyword>
<feature type="chain" id="PRO_5024888015" evidence="2">
    <location>
        <begin position="22"/>
        <end position="165"/>
    </location>
</feature>
<dbReference type="Pfam" id="PF13511">
    <property type="entry name" value="DUF4124"/>
    <property type="match status" value="1"/>
</dbReference>
<comment type="caution">
    <text evidence="4">The sequence shown here is derived from an EMBL/GenBank/DDBJ whole genome shotgun (WGS) entry which is preliminary data.</text>
</comment>
<dbReference type="EMBL" id="VZPB01000028">
    <property type="protein sequence ID" value="KAB0580952.1"/>
    <property type="molecule type" value="Genomic_DNA"/>
</dbReference>
<dbReference type="Proteomes" id="UP000430120">
    <property type="component" value="Unassembled WGS sequence"/>
</dbReference>
<feature type="coiled-coil region" evidence="1">
    <location>
        <begin position="82"/>
        <end position="114"/>
    </location>
</feature>
<organism evidence="4 5">
    <name type="scientific">Ideonella dechloratans</name>
    <dbReference type="NCBI Taxonomy" id="36863"/>
    <lineage>
        <taxon>Bacteria</taxon>
        <taxon>Pseudomonadati</taxon>
        <taxon>Pseudomonadota</taxon>
        <taxon>Betaproteobacteria</taxon>
        <taxon>Burkholderiales</taxon>
        <taxon>Sphaerotilaceae</taxon>
        <taxon>Ideonella</taxon>
    </lineage>
</organism>
<keyword evidence="2" id="KW-0732">Signal</keyword>
<dbReference type="InterPro" id="IPR025392">
    <property type="entry name" value="DUF4124"/>
</dbReference>
<evidence type="ECO:0000256" key="2">
    <source>
        <dbReference type="SAM" id="SignalP"/>
    </source>
</evidence>
<sequence>MTLSRLCLLGLLALAATAASAQSIWKWRDRDGHVMVSDRPPGAEIPDRDILQRPSVAHVAPASSDGAALPASAASTGMDRDLEARKNKLVQAQAAAKEAKANAAKDRLAAEKAQNCQRARNQLQMLQSGVRMARANDKGEREFLDDKARADEIARTQQLISANCE</sequence>
<dbReference type="OrthoDB" id="9181422at2"/>
<feature type="signal peptide" evidence="2">
    <location>
        <begin position="1"/>
        <end position="21"/>
    </location>
</feature>
<feature type="domain" description="DUF4124" evidence="3">
    <location>
        <begin position="11"/>
        <end position="64"/>
    </location>
</feature>
<evidence type="ECO:0000256" key="1">
    <source>
        <dbReference type="SAM" id="Coils"/>
    </source>
</evidence>
<evidence type="ECO:0000259" key="3">
    <source>
        <dbReference type="Pfam" id="PF13511"/>
    </source>
</evidence>
<proteinExistence type="predicted"/>
<accession>A0A643FAR1</accession>
<evidence type="ECO:0000313" key="5">
    <source>
        <dbReference type="Proteomes" id="UP000430120"/>
    </source>
</evidence>
<protein>
    <submittedName>
        <fullName evidence="4">DUF4124 domain-containing protein</fullName>
    </submittedName>
</protein>
<keyword evidence="1" id="KW-0175">Coiled coil</keyword>
<evidence type="ECO:0000313" key="4">
    <source>
        <dbReference type="EMBL" id="KAB0580952.1"/>
    </source>
</evidence>
<gene>
    <name evidence="4" type="ORF">F7Q92_12725</name>
</gene>
<dbReference type="RefSeq" id="WP_151124505.1">
    <property type="nucleotide sequence ID" value="NZ_CP088081.1"/>
</dbReference>
<dbReference type="AlphaFoldDB" id="A0A643FAR1"/>